<evidence type="ECO:0000256" key="12">
    <source>
        <dbReference type="SAM" id="Phobius"/>
    </source>
</evidence>
<reference evidence="14 15" key="1">
    <citation type="submission" date="2015-04" db="EMBL/GenBank/DDBJ databases">
        <authorList>
            <person name="Syromyatnikov M.Y."/>
            <person name="Popov V.N."/>
        </authorList>
    </citation>
    <scope>NUCLEOTIDE SEQUENCE [LARGE SCALE GENOMIC DNA]</scope>
</reference>
<dbReference type="InterPro" id="IPR003663">
    <property type="entry name" value="Sugar/inositol_transpt"/>
</dbReference>
<evidence type="ECO:0000313" key="15">
    <source>
        <dbReference type="Proteomes" id="UP000183832"/>
    </source>
</evidence>
<feature type="transmembrane region" description="Helical" evidence="12">
    <location>
        <begin position="63"/>
        <end position="83"/>
    </location>
</feature>
<keyword evidence="15" id="KW-1185">Reference proteome</keyword>
<feature type="transmembrane region" description="Helical" evidence="12">
    <location>
        <begin position="145"/>
        <end position="166"/>
    </location>
</feature>
<keyword evidence="3" id="KW-1003">Cell membrane</keyword>
<feature type="transmembrane region" description="Helical" evidence="12">
    <location>
        <begin position="322"/>
        <end position="345"/>
    </location>
</feature>
<proteinExistence type="inferred from homology"/>
<dbReference type="Gene3D" id="1.20.1250.20">
    <property type="entry name" value="MFS general substrate transporter like domains"/>
    <property type="match status" value="1"/>
</dbReference>
<name>A0A1J1IWI2_9DIPT</name>
<dbReference type="Pfam" id="PF00083">
    <property type="entry name" value="Sugar_tr"/>
    <property type="match status" value="1"/>
</dbReference>
<dbReference type="GO" id="GO:0051119">
    <property type="term" value="F:sugar transmembrane transporter activity"/>
    <property type="evidence" value="ECO:0007669"/>
    <property type="project" value="InterPro"/>
</dbReference>
<dbReference type="InterPro" id="IPR036259">
    <property type="entry name" value="MFS_trans_sf"/>
</dbReference>
<keyword evidence="8" id="KW-0325">Glycoprotein</keyword>
<dbReference type="PROSITE" id="PS50850">
    <property type="entry name" value="MFS"/>
    <property type="match status" value="1"/>
</dbReference>
<keyword evidence="7 12" id="KW-0472">Membrane</keyword>
<protein>
    <recommendedName>
        <fullName evidence="10">Facilitated trehalose transporter Tret1</fullName>
    </recommendedName>
</protein>
<dbReference type="EMBL" id="CVRI01000063">
    <property type="protein sequence ID" value="CRL04573.1"/>
    <property type="molecule type" value="Genomic_DNA"/>
</dbReference>
<evidence type="ECO:0000256" key="10">
    <source>
        <dbReference type="ARBA" id="ARBA00069106"/>
    </source>
</evidence>
<evidence type="ECO:0000256" key="5">
    <source>
        <dbReference type="ARBA" id="ARBA00022692"/>
    </source>
</evidence>
<feature type="domain" description="Major facilitator superfamily (MFS) profile" evidence="13">
    <location>
        <begin position="21"/>
        <end position="448"/>
    </location>
</feature>
<accession>A0A1J1IWI2</accession>
<feature type="transmembrane region" description="Helical" evidence="12">
    <location>
        <begin position="20"/>
        <end position="43"/>
    </location>
</feature>
<evidence type="ECO:0000256" key="3">
    <source>
        <dbReference type="ARBA" id="ARBA00022475"/>
    </source>
</evidence>
<evidence type="ECO:0000256" key="11">
    <source>
        <dbReference type="RuleBase" id="RU003346"/>
    </source>
</evidence>
<dbReference type="FunFam" id="1.20.1250.20:FF:000055">
    <property type="entry name" value="Facilitated trehalose transporter Tret1-2 homolog"/>
    <property type="match status" value="1"/>
</dbReference>
<evidence type="ECO:0000256" key="4">
    <source>
        <dbReference type="ARBA" id="ARBA00022597"/>
    </source>
</evidence>
<organism evidence="14 15">
    <name type="scientific">Clunio marinus</name>
    <dbReference type="NCBI Taxonomy" id="568069"/>
    <lineage>
        <taxon>Eukaryota</taxon>
        <taxon>Metazoa</taxon>
        <taxon>Ecdysozoa</taxon>
        <taxon>Arthropoda</taxon>
        <taxon>Hexapoda</taxon>
        <taxon>Insecta</taxon>
        <taxon>Pterygota</taxon>
        <taxon>Neoptera</taxon>
        <taxon>Endopterygota</taxon>
        <taxon>Diptera</taxon>
        <taxon>Nematocera</taxon>
        <taxon>Chironomoidea</taxon>
        <taxon>Chironomidae</taxon>
        <taxon>Clunio</taxon>
    </lineage>
</organism>
<dbReference type="PANTHER" id="PTHR48021:SF1">
    <property type="entry name" value="GH07001P-RELATED"/>
    <property type="match status" value="1"/>
</dbReference>
<evidence type="ECO:0000259" key="13">
    <source>
        <dbReference type="PROSITE" id="PS50850"/>
    </source>
</evidence>
<feature type="transmembrane region" description="Helical" evidence="12">
    <location>
        <begin position="90"/>
        <end position="109"/>
    </location>
</feature>
<dbReference type="InterPro" id="IPR044775">
    <property type="entry name" value="MFS_ERD6/Tret1-like"/>
</dbReference>
<dbReference type="InterPro" id="IPR005828">
    <property type="entry name" value="MFS_sugar_transport-like"/>
</dbReference>
<feature type="transmembrane region" description="Helical" evidence="12">
    <location>
        <begin position="257"/>
        <end position="279"/>
    </location>
</feature>
<dbReference type="GO" id="GO:0015574">
    <property type="term" value="F:trehalose transmembrane transporter activity"/>
    <property type="evidence" value="ECO:0007669"/>
    <property type="project" value="UniProtKB-ARBA"/>
</dbReference>
<dbReference type="Proteomes" id="UP000183832">
    <property type="component" value="Unassembled WGS sequence"/>
</dbReference>
<evidence type="ECO:0000256" key="9">
    <source>
        <dbReference type="ARBA" id="ARBA00024348"/>
    </source>
</evidence>
<dbReference type="CDD" id="cd17358">
    <property type="entry name" value="MFS_GLUT6_8_Class3_like"/>
    <property type="match status" value="1"/>
</dbReference>
<keyword evidence="2 11" id="KW-0813">Transport</keyword>
<dbReference type="PROSITE" id="PS00217">
    <property type="entry name" value="SUGAR_TRANSPORT_2"/>
    <property type="match status" value="1"/>
</dbReference>
<feature type="transmembrane region" description="Helical" evidence="12">
    <location>
        <begin position="172"/>
        <end position="193"/>
    </location>
</feature>
<feature type="transmembrane region" description="Helical" evidence="12">
    <location>
        <begin position="399"/>
        <end position="420"/>
    </location>
</feature>
<dbReference type="GO" id="GO:0005886">
    <property type="term" value="C:plasma membrane"/>
    <property type="evidence" value="ECO:0007669"/>
    <property type="project" value="UniProtKB-SubCell"/>
</dbReference>
<evidence type="ECO:0000256" key="8">
    <source>
        <dbReference type="ARBA" id="ARBA00023180"/>
    </source>
</evidence>
<dbReference type="InterPro" id="IPR005829">
    <property type="entry name" value="Sugar_transporter_CS"/>
</dbReference>
<comment type="similarity">
    <text evidence="9">Belongs to the major facilitator superfamily. Sugar transporter (TC 2.A.1.1) family. Trehalose transporter subfamily.</text>
</comment>
<gene>
    <name evidence="14" type="ORF">CLUMA_CG017642</name>
</gene>
<evidence type="ECO:0000256" key="1">
    <source>
        <dbReference type="ARBA" id="ARBA00004651"/>
    </source>
</evidence>
<dbReference type="SUPFAM" id="SSF103473">
    <property type="entry name" value="MFS general substrate transporter"/>
    <property type="match status" value="1"/>
</dbReference>
<dbReference type="STRING" id="568069.A0A1J1IWI2"/>
<feature type="transmembrane region" description="Helical" evidence="12">
    <location>
        <begin position="115"/>
        <end position="133"/>
    </location>
</feature>
<dbReference type="InterPro" id="IPR020846">
    <property type="entry name" value="MFS_dom"/>
</dbReference>
<sequence>MKHSFDVSGQKTTKKWPQMVAGLSAAGGAFAVGSALGWPANALPLFVDSNSGYFPLTETERGLVASIITIGCAISCLPIGFLMKKFGRKWTMLSLVVPFVIGWALVIFAKSFSTLFIGRFIIGIAGGAFCVSAPQYSAEIAEKEIRGIVGTFFQLLIIAGILFSYITSAVLSLFVSSIICGAIPIVFGIIFCFMPESPVYLVITKQDDEAIKAFKWLRGNAYDPQDEINELKNDILEKENNQVTFLTVVRRKSTIKALIIGFGLMIFQQMSGINVVIFYTTMIFELAKTGIDGKLCTIIIGTVHLIATLAGALLVDKAGRKILLLISIIVMTITLICLGIFFYILDNDPETSEKLGWLPLTSLSLYLIAFAIGYGPVPWLMLGEIYTNEYNAIASPITGAFNWGLAFIITSTFSMISGAVGLAGTFWIFAALSILGTLFTFFLVPETKGKSINDIQRMLNGE</sequence>
<evidence type="ECO:0000256" key="2">
    <source>
        <dbReference type="ARBA" id="ARBA00022448"/>
    </source>
</evidence>
<feature type="transmembrane region" description="Helical" evidence="12">
    <location>
        <begin position="291"/>
        <end position="315"/>
    </location>
</feature>
<keyword evidence="5 12" id="KW-0812">Transmembrane</keyword>
<dbReference type="NCBIfam" id="TIGR00879">
    <property type="entry name" value="SP"/>
    <property type="match status" value="1"/>
</dbReference>
<dbReference type="PRINTS" id="PR00171">
    <property type="entry name" value="SUGRTRNSPORT"/>
</dbReference>
<dbReference type="PROSITE" id="PS00216">
    <property type="entry name" value="SUGAR_TRANSPORT_1"/>
    <property type="match status" value="1"/>
</dbReference>
<keyword evidence="4" id="KW-0762">Sugar transport</keyword>
<evidence type="ECO:0000313" key="14">
    <source>
        <dbReference type="EMBL" id="CRL04573.1"/>
    </source>
</evidence>
<dbReference type="OrthoDB" id="7784858at2759"/>
<dbReference type="AlphaFoldDB" id="A0A1J1IWI2"/>
<comment type="subcellular location">
    <subcellularLocation>
        <location evidence="1">Cell membrane</location>
        <topology evidence="1">Multi-pass membrane protein</topology>
    </subcellularLocation>
</comment>
<feature type="transmembrane region" description="Helical" evidence="12">
    <location>
        <begin position="426"/>
        <end position="444"/>
    </location>
</feature>
<feature type="transmembrane region" description="Helical" evidence="12">
    <location>
        <begin position="365"/>
        <end position="387"/>
    </location>
</feature>
<evidence type="ECO:0000256" key="6">
    <source>
        <dbReference type="ARBA" id="ARBA00022989"/>
    </source>
</evidence>
<dbReference type="InterPro" id="IPR050549">
    <property type="entry name" value="MFS_Trehalose_Transporter"/>
</dbReference>
<keyword evidence="6 12" id="KW-1133">Transmembrane helix</keyword>
<dbReference type="PANTHER" id="PTHR48021">
    <property type="match status" value="1"/>
</dbReference>
<evidence type="ECO:0000256" key="7">
    <source>
        <dbReference type="ARBA" id="ARBA00023136"/>
    </source>
</evidence>